<dbReference type="PANTHER" id="PTHR23405">
    <property type="entry name" value="MAINTENANCE OF KILLER 16 MAK16 PROTEIN-RELATED"/>
    <property type="match status" value="1"/>
</dbReference>
<evidence type="ECO:0000259" key="6">
    <source>
        <dbReference type="Pfam" id="PF01778"/>
    </source>
</evidence>
<dbReference type="GO" id="GO:0000470">
    <property type="term" value="P:maturation of LSU-rRNA"/>
    <property type="evidence" value="ECO:0007669"/>
    <property type="project" value="TreeGrafter"/>
</dbReference>
<dbReference type="AlphaFoldDB" id="A0A1I8PDE2"/>
<dbReference type="OrthoDB" id="10251342at2759"/>
<feature type="domain" description="Ribosomal eL28/Mak16" evidence="6">
    <location>
        <begin position="6"/>
        <end position="118"/>
    </location>
</feature>
<dbReference type="Proteomes" id="UP000095300">
    <property type="component" value="Unassembled WGS sequence"/>
</dbReference>
<keyword evidence="3 4" id="KW-0539">Nucleus</keyword>
<feature type="region of interest" description="Disordered" evidence="5">
    <location>
        <begin position="192"/>
        <end position="350"/>
    </location>
</feature>
<evidence type="ECO:0000313" key="7">
    <source>
        <dbReference type="EnsemblMetazoa" id="SCAU007064-PA"/>
    </source>
</evidence>
<keyword evidence="8" id="KW-1185">Reference proteome</keyword>
<comment type="subcellular location">
    <subcellularLocation>
        <location evidence="1">Nucleus</location>
    </subcellularLocation>
</comment>
<comment type="similarity">
    <text evidence="2 4">Belongs to the MAK16 family.</text>
</comment>
<feature type="compositionally biased region" description="Acidic residues" evidence="5">
    <location>
        <begin position="227"/>
        <end position="284"/>
    </location>
</feature>
<dbReference type="GO" id="GO:0000460">
    <property type="term" value="P:maturation of 5.8S rRNA"/>
    <property type="evidence" value="ECO:0007669"/>
    <property type="project" value="TreeGrafter"/>
</dbReference>
<dbReference type="FunFam" id="3.30.390.110:FF:000001">
    <property type="entry name" value="Protein MAK16 homolog"/>
    <property type="match status" value="1"/>
</dbReference>
<evidence type="ECO:0000256" key="5">
    <source>
        <dbReference type="SAM" id="MobiDB-lite"/>
    </source>
</evidence>
<gene>
    <name evidence="7" type="primary">106088639</name>
</gene>
<feature type="compositionally biased region" description="Low complexity" evidence="5">
    <location>
        <begin position="294"/>
        <end position="312"/>
    </location>
</feature>
<dbReference type="Gene3D" id="3.30.390.110">
    <property type="match status" value="1"/>
</dbReference>
<dbReference type="EnsemblMetazoa" id="SCAU007064-RA">
    <property type="protein sequence ID" value="SCAU007064-PA"/>
    <property type="gene ID" value="SCAU007064"/>
</dbReference>
<dbReference type="PIRSF" id="PIRSF003352">
    <property type="entry name" value="MAK16"/>
    <property type="match status" value="1"/>
</dbReference>
<dbReference type="InterPro" id="IPR029004">
    <property type="entry name" value="Ribosomal_eL28/Mak16"/>
</dbReference>
<dbReference type="STRING" id="35570.A0A1I8PDE2"/>
<evidence type="ECO:0000256" key="1">
    <source>
        <dbReference type="ARBA" id="ARBA00004123"/>
    </source>
</evidence>
<protein>
    <recommendedName>
        <fullName evidence="4">Protein MAK16 homolog</fullName>
    </recommendedName>
</protein>
<evidence type="ECO:0000256" key="2">
    <source>
        <dbReference type="ARBA" id="ARBA00005514"/>
    </source>
</evidence>
<dbReference type="InterPro" id="IPR006958">
    <property type="entry name" value="Mak16"/>
</dbReference>
<accession>A0A1I8PDE2</accession>
<reference evidence="7" key="1">
    <citation type="submission" date="2020-05" db="UniProtKB">
        <authorList>
            <consortium name="EnsemblMetazoa"/>
        </authorList>
    </citation>
    <scope>IDENTIFICATION</scope>
    <source>
        <strain evidence="7">USDA</strain>
    </source>
</reference>
<feature type="compositionally biased region" description="Acidic residues" evidence="5">
    <location>
        <begin position="192"/>
        <end position="218"/>
    </location>
</feature>
<evidence type="ECO:0000313" key="8">
    <source>
        <dbReference type="Proteomes" id="UP000095300"/>
    </source>
</evidence>
<dbReference type="VEuPathDB" id="VectorBase:SCAU007064"/>
<dbReference type="Pfam" id="PF04874">
    <property type="entry name" value="Mak16"/>
    <property type="match status" value="1"/>
</dbReference>
<dbReference type="GO" id="GO:0005730">
    <property type="term" value="C:nucleolus"/>
    <property type="evidence" value="ECO:0007669"/>
    <property type="project" value="UniProtKB-UniRule"/>
</dbReference>
<evidence type="ECO:0000256" key="3">
    <source>
        <dbReference type="ARBA" id="ARBA00023242"/>
    </source>
</evidence>
<dbReference type="Pfam" id="PF01778">
    <property type="entry name" value="Ribosomal_L28e"/>
    <property type="match status" value="1"/>
</dbReference>
<name>A0A1I8PDE2_STOCA</name>
<dbReference type="GO" id="GO:0030687">
    <property type="term" value="C:preribosome, large subunit precursor"/>
    <property type="evidence" value="ECO:0007669"/>
    <property type="project" value="TreeGrafter"/>
</dbReference>
<dbReference type="KEGG" id="scac:106088639"/>
<sequence length="350" mass="40989">MQHDDVVWSIINKSFCSHKVKTDTRTFCRHEYNLTGLCTRRTCPLANSQYATVREEKGIIYLYMKTAERAHMPNKLWERVKLSRNFEKAIEQINENLVFWPKYMIAKNKQRFLKITQYLIRMRKLKLRRQKLIVPLSRKIERRETRREQKALIAAKIENHIEKELMERLKRGTYQDIYNFSQTAFNKALAAEEVEDDEEVEEDMEEEQELEHEMDDEARELRKNLLDEEFVEADSEEEIDDDEGDDDEYSDDEDAISESGEKEEVEVDSDFENSDEDVGSDIEDTPAAGAFVRAPAKSPSKTIASKSSASAARKTNGASTANKTKRRLKKPKVEIEYEMETEANRQRIHN</sequence>
<dbReference type="PANTHER" id="PTHR23405:SF4">
    <property type="entry name" value="PROTEIN MAK16 HOMOLOG"/>
    <property type="match status" value="1"/>
</dbReference>
<evidence type="ECO:0000256" key="4">
    <source>
        <dbReference type="PIRNR" id="PIRNR003352"/>
    </source>
</evidence>
<organism evidence="7 8">
    <name type="scientific">Stomoxys calcitrans</name>
    <name type="common">Stable fly</name>
    <name type="synonym">Conops calcitrans</name>
    <dbReference type="NCBI Taxonomy" id="35570"/>
    <lineage>
        <taxon>Eukaryota</taxon>
        <taxon>Metazoa</taxon>
        <taxon>Ecdysozoa</taxon>
        <taxon>Arthropoda</taxon>
        <taxon>Hexapoda</taxon>
        <taxon>Insecta</taxon>
        <taxon>Pterygota</taxon>
        <taxon>Neoptera</taxon>
        <taxon>Endopterygota</taxon>
        <taxon>Diptera</taxon>
        <taxon>Brachycera</taxon>
        <taxon>Muscomorpha</taxon>
        <taxon>Muscoidea</taxon>
        <taxon>Muscidae</taxon>
        <taxon>Stomoxys</taxon>
    </lineage>
</organism>
<proteinExistence type="inferred from homology"/>